<evidence type="ECO:0000256" key="1">
    <source>
        <dbReference type="PROSITE-ProRule" id="PRU10141"/>
    </source>
</evidence>
<dbReference type="Proteomes" id="UP000682733">
    <property type="component" value="Unassembled WGS sequence"/>
</dbReference>
<feature type="binding site" evidence="1">
    <location>
        <position position="56"/>
    </location>
    <ligand>
        <name>ATP</name>
        <dbReference type="ChEBI" id="CHEBI:30616"/>
    </ligand>
</feature>
<dbReference type="EMBL" id="CAJOBC010000620">
    <property type="protein sequence ID" value="CAF3607868.1"/>
    <property type="molecule type" value="Genomic_DNA"/>
</dbReference>
<dbReference type="AlphaFoldDB" id="A0A813UCC8"/>
<evidence type="ECO:0000313" key="4">
    <source>
        <dbReference type="EMBL" id="CAF0821424.1"/>
    </source>
</evidence>
<keyword evidence="1" id="KW-0547">Nucleotide-binding</keyword>
<reference evidence="4" key="1">
    <citation type="submission" date="2021-02" db="EMBL/GenBank/DDBJ databases">
        <authorList>
            <person name="Nowell W R."/>
        </authorList>
    </citation>
    <scope>NUCLEOTIDE SEQUENCE</scope>
</reference>
<keyword evidence="1" id="KW-0067">ATP-binding</keyword>
<keyword evidence="7" id="KW-1185">Reference proteome</keyword>
<dbReference type="InterPro" id="IPR045269">
    <property type="entry name" value="Atg1-like"/>
</dbReference>
<organism evidence="4 7">
    <name type="scientific">Didymodactylos carnosus</name>
    <dbReference type="NCBI Taxonomy" id="1234261"/>
    <lineage>
        <taxon>Eukaryota</taxon>
        <taxon>Metazoa</taxon>
        <taxon>Spiralia</taxon>
        <taxon>Gnathifera</taxon>
        <taxon>Rotifera</taxon>
        <taxon>Eurotatoria</taxon>
        <taxon>Bdelloidea</taxon>
        <taxon>Philodinida</taxon>
        <taxon>Philodinidae</taxon>
        <taxon>Didymodactylos</taxon>
    </lineage>
</organism>
<evidence type="ECO:0000259" key="2">
    <source>
        <dbReference type="PROSITE" id="PS50011"/>
    </source>
</evidence>
<dbReference type="GO" id="GO:0006914">
    <property type="term" value="P:autophagy"/>
    <property type="evidence" value="ECO:0007669"/>
    <property type="project" value="UniProtKB-ARBA"/>
</dbReference>
<dbReference type="Gene3D" id="1.10.510.10">
    <property type="entry name" value="Transferase(Phosphotransferase) domain 1"/>
    <property type="match status" value="1"/>
</dbReference>
<dbReference type="GO" id="GO:0004674">
    <property type="term" value="F:protein serine/threonine kinase activity"/>
    <property type="evidence" value="ECO:0007669"/>
    <property type="project" value="InterPro"/>
</dbReference>
<comment type="caution">
    <text evidence="4">The sequence shown here is derived from an EMBL/GenBank/DDBJ whole genome shotgun (WGS) entry which is preliminary data.</text>
</comment>
<dbReference type="PROSITE" id="PS50011">
    <property type="entry name" value="PROTEIN_KINASE_DOM"/>
    <property type="match status" value="1"/>
</dbReference>
<evidence type="ECO:0000313" key="6">
    <source>
        <dbReference type="EMBL" id="CAF3607868.1"/>
    </source>
</evidence>
<dbReference type="GO" id="GO:0005737">
    <property type="term" value="C:cytoplasm"/>
    <property type="evidence" value="ECO:0007669"/>
    <property type="project" value="TreeGrafter"/>
</dbReference>
<dbReference type="InterPro" id="IPR011009">
    <property type="entry name" value="Kinase-like_dom_sf"/>
</dbReference>
<evidence type="ECO:0000313" key="3">
    <source>
        <dbReference type="EMBL" id="CAF0741263.1"/>
    </source>
</evidence>
<dbReference type="SUPFAM" id="SSF56112">
    <property type="entry name" value="Protein kinase-like (PK-like)"/>
    <property type="match status" value="1"/>
</dbReference>
<dbReference type="Proteomes" id="UP000663829">
    <property type="component" value="Unassembled WGS sequence"/>
</dbReference>
<sequence>MLSGGSGYHRHHHTTIEHQIIPIHGNPYTFKNRLGSGGFGTVYRARAPNGAQVAIKVININQEPEIGMQLVESYLNEIEMMNRLRQESRHVHMDLKPENLIVFGRTLKICDLGISRKSDMLGAGGIGTPYFSAPEVMQEEYGVYRHYSPKADIWSMGAILYYMTYGQPPRYHSGYASAPPPGMHTTRDNALQDLLHHTLHTSPHSRPNITWVAQHPYTLRS</sequence>
<dbReference type="Pfam" id="PF00069">
    <property type="entry name" value="Pkinase"/>
    <property type="match status" value="1"/>
</dbReference>
<dbReference type="Gene3D" id="3.30.200.20">
    <property type="entry name" value="Phosphorylase Kinase, domain 1"/>
    <property type="match status" value="1"/>
</dbReference>
<name>A0A813UCC8_9BILA</name>
<dbReference type="GO" id="GO:0010506">
    <property type="term" value="P:regulation of autophagy"/>
    <property type="evidence" value="ECO:0007669"/>
    <property type="project" value="InterPro"/>
</dbReference>
<dbReference type="EMBL" id="CAJNOK010000268">
    <property type="protein sequence ID" value="CAF0741263.1"/>
    <property type="molecule type" value="Genomic_DNA"/>
</dbReference>
<evidence type="ECO:0000313" key="5">
    <source>
        <dbReference type="EMBL" id="CAF3518752.1"/>
    </source>
</evidence>
<dbReference type="InterPro" id="IPR017441">
    <property type="entry name" value="Protein_kinase_ATP_BS"/>
</dbReference>
<dbReference type="Proteomes" id="UP000677228">
    <property type="component" value="Unassembled WGS sequence"/>
</dbReference>
<dbReference type="OrthoDB" id="20524at2759"/>
<proteinExistence type="predicted"/>
<dbReference type="EMBL" id="CAJNOQ010000620">
    <property type="protein sequence ID" value="CAF0821424.1"/>
    <property type="molecule type" value="Genomic_DNA"/>
</dbReference>
<dbReference type="GO" id="GO:0005524">
    <property type="term" value="F:ATP binding"/>
    <property type="evidence" value="ECO:0007669"/>
    <property type="project" value="UniProtKB-UniRule"/>
</dbReference>
<gene>
    <name evidence="4" type="ORF">GPM918_LOCUS4565</name>
    <name evidence="3" type="ORF">OVA965_LOCUS1453</name>
    <name evidence="6" type="ORF">SRO942_LOCUS4566</name>
    <name evidence="5" type="ORF">TMI583_LOCUS1454</name>
</gene>
<dbReference type="EMBL" id="CAJOBA010000268">
    <property type="protein sequence ID" value="CAF3518752.1"/>
    <property type="molecule type" value="Genomic_DNA"/>
</dbReference>
<dbReference type="SMART" id="SM00220">
    <property type="entry name" value="S_TKc"/>
    <property type="match status" value="1"/>
</dbReference>
<evidence type="ECO:0000313" key="7">
    <source>
        <dbReference type="Proteomes" id="UP000663829"/>
    </source>
</evidence>
<dbReference type="PROSITE" id="PS00107">
    <property type="entry name" value="PROTEIN_KINASE_ATP"/>
    <property type="match status" value="1"/>
</dbReference>
<accession>A0A813UCC8</accession>
<feature type="domain" description="Protein kinase" evidence="2">
    <location>
        <begin position="1"/>
        <end position="218"/>
    </location>
</feature>
<dbReference type="InterPro" id="IPR000719">
    <property type="entry name" value="Prot_kinase_dom"/>
</dbReference>
<dbReference type="Proteomes" id="UP000681722">
    <property type="component" value="Unassembled WGS sequence"/>
</dbReference>
<protein>
    <recommendedName>
        <fullName evidence="2">Protein kinase domain-containing protein</fullName>
    </recommendedName>
</protein>
<dbReference type="PANTHER" id="PTHR24348">
    <property type="entry name" value="SERINE/THREONINE-PROTEIN KINASE UNC-51-RELATED"/>
    <property type="match status" value="1"/>
</dbReference>